<gene>
    <name evidence="1" type="ORF">REJC140_02340</name>
</gene>
<sequence length="45" mass="5254">MEELGLPDAEGKRGKLVVELRVMLWEKPDAKVTDLMRHMREGLYI</sequence>
<dbReference type="Proteomes" id="UP000606921">
    <property type="component" value="Unassembled WGS sequence"/>
</dbReference>
<name>A0ABN7JH90_9HYPH</name>
<evidence type="ECO:0000313" key="2">
    <source>
        <dbReference type="Proteomes" id="UP000606921"/>
    </source>
</evidence>
<reference evidence="1 2" key="1">
    <citation type="submission" date="2020-11" db="EMBL/GenBank/DDBJ databases">
        <authorList>
            <person name="Lassalle F."/>
        </authorList>
    </citation>
    <scope>NUCLEOTIDE SEQUENCE [LARGE SCALE GENOMIC DNA]</scope>
    <source>
        <strain evidence="1 2">JC140</strain>
    </source>
</reference>
<organism evidence="1 2">
    <name type="scientific">Pseudorhizobium endolithicum</name>
    <dbReference type="NCBI Taxonomy" id="1191678"/>
    <lineage>
        <taxon>Bacteria</taxon>
        <taxon>Pseudomonadati</taxon>
        <taxon>Pseudomonadota</taxon>
        <taxon>Alphaproteobacteria</taxon>
        <taxon>Hyphomicrobiales</taxon>
        <taxon>Rhizobiaceae</taxon>
        <taxon>Rhizobium/Agrobacterium group</taxon>
        <taxon>Pseudorhizobium</taxon>
    </lineage>
</organism>
<comment type="caution">
    <text evidence="1">The sequence shown here is derived from an EMBL/GenBank/DDBJ whole genome shotgun (WGS) entry which is preliminary data.</text>
</comment>
<accession>A0ABN7JH90</accession>
<dbReference type="EMBL" id="CABFWF030000002">
    <property type="protein sequence ID" value="CAD7026215.1"/>
    <property type="molecule type" value="Genomic_DNA"/>
</dbReference>
<proteinExistence type="predicted"/>
<protein>
    <submittedName>
        <fullName evidence="1">Molecular chaperone DnaJ</fullName>
    </submittedName>
</protein>
<evidence type="ECO:0000313" key="1">
    <source>
        <dbReference type="EMBL" id="CAD7026215.1"/>
    </source>
</evidence>
<keyword evidence="2" id="KW-1185">Reference proteome</keyword>